<keyword evidence="2" id="KW-1003">Cell membrane</keyword>
<dbReference type="Proteomes" id="UP000662747">
    <property type="component" value="Chromosome"/>
</dbReference>
<feature type="transmembrane region" description="Helical" evidence="6">
    <location>
        <begin position="6"/>
        <end position="28"/>
    </location>
</feature>
<keyword evidence="3 6" id="KW-0812">Transmembrane</keyword>
<evidence type="ECO:0000313" key="7">
    <source>
        <dbReference type="EMBL" id="QSQ18894.1"/>
    </source>
</evidence>
<feature type="transmembrane region" description="Helical" evidence="6">
    <location>
        <begin position="70"/>
        <end position="88"/>
    </location>
</feature>
<gene>
    <name evidence="7" type="ORF">JY651_26425</name>
</gene>
<feature type="transmembrane region" description="Helical" evidence="6">
    <location>
        <begin position="148"/>
        <end position="169"/>
    </location>
</feature>
<evidence type="ECO:0000256" key="2">
    <source>
        <dbReference type="ARBA" id="ARBA00022475"/>
    </source>
</evidence>
<evidence type="ECO:0000256" key="1">
    <source>
        <dbReference type="ARBA" id="ARBA00004651"/>
    </source>
</evidence>
<dbReference type="InterPro" id="IPR001123">
    <property type="entry name" value="LeuE-type"/>
</dbReference>
<accession>A0ABX7NKH3</accession>
<reference evidence="7 8" key="1">
    <citation type="submission" date="2021-02" db="EMBL/GenBank/DDBJ databases">
        <title>De Novo genome assembly of isolated myxobacteria.</title>
        <authorList>
            <person name="Stevens D.C."/>
        </authorList>
    </citation>
    <scope>NUCLEOTIDE SEQUENCE [LARGE SCALE GENOMIC DNA]</scope>
    <source>
        <strain evidence="8">SCPEA02</strain>
    </source>
</reference>
<evidence type="ECO:0000313" key="8">
    <source>
        <dbReference type="Proteomes" id="UP000662747"/>
    </source>
</evidence>
<organism evidence="7 8">
    <name type="scientific">Pyxidicoccus parkwayensis</name>
    <dbReference type="NCBI Taxonomy" id="2813578"/>
    <lineage>
        <taxon>Bacteria</taxon>
        <taxon>Pseudomonadati</taxon>
        <taxon>Myxococcota</taxon>
        <taxon>Myxococcia</taxon>
        <taxon>Myxococcales</taxon>
        <taxon>Cystobacterineae</taxon>
        <taxon>Myxococcaceae</taxon>
        <taxon>Pyxidicoccus</taxon>
    </lineage>
</organism>
<proteinExistence type="predicted"/>
<keyword evidence="5 6" id="KW-0472">Membrane</keyword>
<comment type="subcellular location">
    <subcellularLocation>
        <location evidence="1">Cell membrane</location>
        <topology evidence="1">Multi-pass membrane protein</topology>
    </subcellularLocation>
</comment>
<dbReference type="PANTHER" id="PTHR30086">
    <property type="entry name" value="ARGININE EXPORTER PROTEIN ARGO"/>
    <property type="match status" value="1"/>
</dbReference>
<dbReference type="Pfam" id="PF01810">
    <property type="entry name" value="LysE"/>
    <property type="match status" value="1"/>
</dbReference>
<evidence type="ECO:0000256" key="6">
    <source>
        <dbReference type="SAM" id="Phobius"/>
    </source>
</evidence>
<evidence type="ECO:0000256" key="3">
    <source>
        <dbReference type="ARBA" id="ARBA00022692"/>
    </source>
</evidence>
<dbReference type="PIRSF" id="PIRSF006324">
    <property type="entry name" value="LeuE"/>
    <property type="match status" value="1"/>
</dbReference>
<dbReference type="PANTHER" id="PTHR30086:SF20">
    <property type="entry name" value="ARGININE EXPORTER PROTEIN ARGO-RELATED"/>
    <property type="match status" value="1"/>
</dbReference>
<feature type="transmembrane region" description="Helical" evidence="6">
    <location>
        <begin position="40"/>
        <end position="64"/>
    </location>
</feature>
<protein>
    <submittedName>
        <fullName evidence="7">LysE family translocator</fullName>
    </submittedName>
</protein>
<evidence type="ECO:0000256" key="4">
    <source>
        <dbReference type="ARBA" id="ARBA00022989"/>
    </source>
</evidence>
<dbReference type="RefSeq" id="WP_206720482.1">
    <property type="nucleotide sequence ID" value="NZ_CP071090.1"/>
</dbReference>
<evidence type="ECO:0000256" key="5">
    <source>
        <dbReference type="ARBA" id="ARBA00023136"/>
    </source>
</evidence>
<keyword evidence="8" id="KW-1185">Reference proteome</keyword>
<sequence length="208" mass="21671">MDLTLWATFAVTMFVLAITPGPAVLLVISQAMSRGFRAGMGAALGVQAGNAVYFFISAAGLGAALATSPIAFNVIRYAGATYLVYLGVRTILGARASLSLEQRPRPALWNSGFAQGFVKQLANPKSILSFGSLLPQFIHPERDAVTQFAVYGLTCVVVEVPVLAVYAWLGVAGGKVSSSARAIVWRERLAGAALVSVGAVLATMHGVA</sequence>
<dbReference type="EMBL" id="CP071090">
    <property type="protein sequence ID" value="QSQ18894.1"/>
    <property type="molecule type" value="Genomic_DNA"/>
</dbReference>
<keyword evidence="4 6" id="KW-1133">Transmembrane helix</keyword>
<name>A0ABX7NKH3_9BACT</name>